<evidence type="ECO:0000313" key="5">
    <source>
        <dbReference type="EMBL" id="POS69945.1"/>
    </source>
</evidence>
<dbReference type="PRINTS" id="PR00463">
    <property type="entry name" value="EP450I"/>
</dbReference>
<organism evidence="5 6">
    <name type="scientific">Diaporthe helianthi</name>
    <dbReference type="NCBI Taxonomy" id="158607"/>
    <lineage>
        <taxon>Eukaryota</taxon>
        <taxon>Fungi</taxon>
        <taxon>Dikarya</taxon>
        <taxon>Ascomycota</taxon>
        <taxon>Pezizomycotina</taxon>
        <taxon>Sordariomycetes</taxon>
        <taxon>Sordariomycetidae</taxon>
        <taxon>Diaporthales</taxon>
        <taxon>Diaporthaceae</taxon>
        <taxon>Diaporthe</taxon>
    </lineage>
</organism>
<protein>
    <submittedName>
        <fullName evidence="5">Cytochrome P450 52A11</fullName>
    </submittedName>
</protein>
<accession>A0A2P5HI80</accession>
<dbReference type="OrthoDB" id="10029320at2759"/>
<keyword evidence="1" id="KW-0349">Heme</keyword>
<dbReference type="PANTHER" id="PTHR24305:SF222">
    <property type="entry name" value="CYTOCHROME P450 MONOOXYGENASE STCS"/>
    <property type="match status" value="1"/>
</dbReference>
<gene>
    <name evidence="5" type="ORF">DHEL01_v211661</name>
</gene>
<dbReference type="InParanoid" id="A0A2P5HI80"/>
<dbReference type="Pfam" id="PF00067">
    <property type="entry name" value="p450"/>
    <property type="match status" value="1"/>
</dbReference>
<evidence type="ECO:0000256" key="2">
    <source>
        <dbReference type="ARBA" id="ARBA00022723"/>
    </source>
</evidence>
<dbReference type="PANTHER" id="PTHR24305">
    <property type="entry name" value="CYTOCHROME P450"/>
    <property type="match status" value="1"/>
</dbReference>
<dbReference type="SUPFAM" id="SSF48264">
    <property type="entry name" value="Cytochrome P450"/>
    <property type="match status" value="1"/>
</dbReference>
<dbReference type="EMBL" id="MAVT02001895">
    <property type="protein sequence ID" value="POS69945.1"/>
    <property type="molecule type" value="Genomic_DNA"/>
</dbReference>
<dbReference type="AlphaFoldDB" id="A0A2P5HI80"/>
<dbReference type="Proteomes" id="UP000094444">
    <property type="component" value="Unassembled WGS sequence"/>
</dbReference>
<evidence type="ECO:0000256" key="3">
    <source>
        <dbReference type="ARBA" id="ARBA00023004"/>
    </source>
</evidence>
<dbReference type="InterPro" id="IPR036396">
    <property type="entry name" value="Cyt_P450_sf"/>
</dbReference>
<reference evidence="5" key="1">
    <citation type="submission" date="2017-09" db="EMBL/GenBank/DDBJ databases">
        <title>Polyketide synthases of a Diaporthe helianthi virulent isolate.</title>
        <authorList>
            <person name="Baroncelli R."/>
        </authorList>
    </citation>
    <scope>NUCLEOTIDE SEQUENCE [LARGE SCALE GENOMIC DNA]</scope>
    <source>
        <strain evidence="5">7/96</strain>
    </source>
</reference>
<keyword evidence="6" id="KW-1185">Reference proteome</keyword>
<evidence type="ECO:0000313" key="6">
    <source>
        <dbReference type="Proteomes" id="UP000094444"/>
    </source>
</evidence>
<keyword evidence="2" id="KW-0479">Metal-binding</keyword>
<dbReference type="Gene3D" id="1.10.630.10">
    <property type="entry name" value="Cytochrome P450"/>
    <property type="match status" value="1"/>
</dbReference>
<feature type="compositionally biased region" description="Basic and acidic residues" evidence="4">
    <location>
        <begin position="423"/>
        <end position="432"/>
    </location>
</feature>
<dbReference type="InterPro" id="IPR002401">
    <property type="entry name" value="Cyt_P450_E_grp-I"/>
</dbReference>
<sequence>MCVVDNNAHNIPQLPNHLLWGHLKTFGEIMGQGIHDRHPDQIFEEMWTSMGRPPVMLVDLRPVSPPMVLVPSHSIAEQISKPSQLFPLMERMGPFVKSLDQFATSGEKVSLETLISNLTFDVIGAAVLESDLNSQQLDSSKQGEVTRLFAELMQTYVDDKNNFPWWMVPFTTLKRNRVAKRIDVLVKHMIQQIYNDLKEEAKGNRSRSIVALSFQDTESLTPQLLSETSDQVRNFLFAGHDTTTSMLQWALYELSRTPRALKAVRDELDAIFGPNEIDPLSMCTTFAERAEEIFPHLHYLNAVIRETLRLHPPAATARMTAPGSGFTVRAPTGEEYNLDGTILYSCQSIIQRDRSVYGETIVVQVSLTKAHLDKIILPRHNTNDDARLQVCKFRPNTVPGSPLEWPPRARRDALPSLAKPPLRHPDIRRVPSLDENGQFRVKSELYNDDSQAS</sequence>
<keyword evidence="3" id="KW-0408">Iron</keyword>
<dbReference type="InterPro" id="IPR001128">
    <property type="entry name" value="Cyt_P450"/>
</dbReference>
<comment type="caution">
    <text evidence="5">The sequence shown here is derived from an EMBL/GenBank/DDBJ whole genome shotgun (WGS) entry which is preliminary data.</text>
</comment>
<dbReference type="GO" id="GO:0005506">
    <property type="term" value="F:iron ion binding"/>
    <property type="evidence" value="ECO:0007669"/>
    <property type="project" value="InterPro"/>
</dbReference>
<proteinExistence type="predicted"/>
<dbReference type="GO" id="GO:0020037">
    <property type="term" value="F:heme binding"/>
    <property type="evidence" value="ECO:0007669"/>
    <property type="project" value="InterPro"/>
</dbReference>
<name>A0A2P5HI80_DIAHE</name>
<dbReference type="GO" id="GO:0016705">
    <property type="term" value="F:oxidoreductase activity, acting on paired donors, with incorporation or reduction of molecular oxygen"/>
    <property type="evidence" value="ECO:0007669"/>
    <property type="project" value="InterPro"/>
</dbReference>
<dbReference type="InterPro" id="IPR050121">
    <property type="entry name" value="Cytochrome_P450_monoxygenase"/>
</dbReference>
<feature type="region of interest" description="Disordered" evidence="4">
    <location>
        <begin position="399"/>
        <end position="434"/>
    </location>
</feature>
<dbReference type="PRINTS" id="PR00385">
    <property type="entry name" value="P450"/>
</dbReference>
<evidence type="ECO:0000256" key="1">
    <source>
        <dbReference type="ARBA" id="ARBA00022617"/>
    </source>
</evidence>
<evidence type="ECO:0000256" key="4">
    <source>
        <dbReference type="SAM" id="MobiDB-lite"/>
    </source>
</evidence>
<dbReference type="STRING" id="158607.A0A2P5HI80"/>
<dbReference type="GO" id="GO:0004497">
    <property type="term" value="F:monooxygenase activity"/>
    <property type="evidence" value="ECO:0007669"/>
    <property type="project" value="InterPro"/>
</dbReference>